<organism evidence="3 6">
    <name type="scientific">Ralstonia flatus</name>
    <dbReference type="NCBI Taxonomy" id="3058601"/>
    <lineage>
        <taxon>Bacteria</taxon>
        <taxon>Pseudomonadati</taxon>
        <taxon>Pseudomonadota</taxon>
        <taxon>Betaproteobacteria</taxon>
        <taxon>Burkholderiales</taxon>
        <taxon>Burkholderiaceae</taxon>
        <taxon>Ralstonia</taxon>
    </lineage>
</organism>
<sequence>MSLIRVRNVEGGTVLRVPFLHFDRMVIAKATGNVLRSTRSRINAMILIAAPSLWPLAAGASGTATLNAALPSNLKVGTIVKRVSLTPQQICGADVCRATRFVIWPAGDGSQVIEGPDNPTNVSGITARVLIDGKEQGRYNDYLAYKLTIDKPVEVQFLVDGRAPKDGVLKGEHFGVITTANNYISLGGTVKRINGSCSVPAQNVPLPDTPLGKFGGVGSTAGTKTFQVRIDNCPKGFKQVSYKLEPVGGVIAGSPGVLPLDTGSTVKGVNIRIADNQGTPAVFDKAMKVDDYDTATGGSYSIPMQASYIKTDATITPGTVKGSLNVVLEYQ</sequence>
<dbReference type="GO" id="GO:0043709">
    <property type="term" value="P:cell adhesion involved in single-species biofilm formation"/>
    <property type="evidence" value="ECO:0007669"/>
    <property type="project" value="TreeGrafter"/>
</dbReference>
<dbReference type="Proteomes" id="UP001189792">
    <property type="component" value="Unassembled WGS sequence"/>
</dbReference>
<feature type="domain" description="Fimbrial-type adhesion" evidence="2">
    <location>
        <begin position="184"/>
        <end position="331"/>
    </location>
</feature>
<dbReference type="InterPro" id="IPR050263">
    <property type="entry name" value="Bact_Fimbrial_Adh_Pro"/>
</dbReference>
<dbReference type="Gene3D" id="2.60.40.1090">
    <property type="entry name" value="Fimbrial-type adhesion domain"/>
    <property type="match status" value="1"/>
</dbReference>
<keyword evidence="5" id="KW-1185">Reference proteome</keyword>
<evidence type="ECO:0000313" key="4">
    <source>
        <dbReference type="EMBL" id="CAJ0864414.1"/>
    </source>
</evidence>
<reference evidence="3 5" key="1">
    <citation type="submission" date="2023-07" db="EMBL/GenBank/DDBJ databases">
        <authorList>
            <person name="Peeters C."/>
        </authorList>
    </citation>
    <scope>NUCLEOTIDE SEQUENCE</scope>
    <source>
        <strain evidence="4 5">LMG 32965</strain>
        <strain evidence="3">R-77567</strain>
    </source>
</reference>
<dbReference type="SUPFAM" id="SSF49401">
    <property type="entry name" value="Bacterial adhesins"/>
    <property type="match status" value="1"/>
</dbReference>
<dbReference type="PANTHER" id="PTHR33420">
    <property type="entry name" value="FIMBRIAL SUBUNIT ELFA-RELATED"/>
    <property type="match status" value="1"/>
</dbReference>
<accession>A0AAD2F3J3</accession>
<dbReference type="GO" id="GO:0009289">
    <property type="term" value="C:pilus"/>
    <property type="evidence" value="ECO:0007669"/>
    <property type="project" value="InterPro"/>
</dbReference>
<evidence type="ECO:0000313" key="5">
    <source>
        <dbReference type="Proteomes" id="UP001189792"/>
    </source>
</evidence>
<dbReference type="Proteomes" id="UP001190491">
    <property type="component" value="Unassembled WGS sequence"/>
</dbReference>
<dbReference type="Pfam" id="PF00419">
    <property type="entry name" value="Fimbrial"/>
    <property type="match status" value="1"/>
</dbReference>
<evidence type="ECO:0000313" key="6">
    <source>
        <dbReference type="Proteomes" id="UP001190491"/>
    </source>
</evidence>
<proteinExistence type="predicted"/>
<gene>
    <name evidence="4" type="ORF">R77564_01101</name>
    <name evidence="3" type="ORF">R77567_01001</name>
</gene>
<keyword evidence="1" id="KW-0732">Signal</keyword>
<evidence type="ECO:0000256" key="1">
    <source>
        <dbReference type="ARBA" id="ARBA00022729"/>
    </source>
</evidence>
<dbReference type="EMBL" id="CAUDKO010000002">
    <property type="protein sequence ID" value="CAJ0855430.1"/>
    <property type="molecule type" value="Genomic_DNA"/>
</dbReference>
<dbReference type="InterPro" id="IPR000259">
    <property type="entry name" value="Adhesion_dom_fimbrial"/>
</dbReference>
<evidence type="ECO:0000259" key="2">
    <source>
        <dbReference type="Pfam" id="PF00419"/>
    </source>
</evidence>
<dbReference type="EMBL" id="CAUDLI010000002">
    <property type="protein sequence ID" value="CAJ0864414.1"/>
    <property type="molecule type" value="Genomic_DNA"/>
</dbReference>
<comment type="caution">
    <text evidence="3">The sequence shown here is derived from an EMBL/GenBank/DDBJ whole genome shotgun (WGS) entry which is preliminary data.</text>
</comment>
<protein>
    <recommendedName>
        <fullName evidence="2">Fimbrial-type adhesion domain-containing protein</fullName>
    </recommendedName>
</protein>
<evidence type="ECO:0000313" key="3">
    <source>
        <dbReference type="EMBL" id="CAJ0855430.1"/>
    </source>
</evidence>
<dbReference type="InterPro" id="IPR008966">
    <property type="entry name" value="Adhesion_dom_sf"/>
</dbReference>
<name>A0AAD2F3J3_9RALS</name>
<dbReference type="AlphaFoldDB" id="A0AAD2F3J3"/>
<dbReference type="InterPro" id="IPR036937">
    <property type="entry name" value="Adhesion_dom_fimbrial_sf"/>
</dbReference>
<dbReference type="PANTHER" id="PTHR33420:SF3">
    <property type="entry name" value="FIMBRIAL SUBUNIT ELFA"/>
    <property type="match status" value="1"/>
</dbReference>